<dbReference type="SUPFAM" id="SSF52540">
    <property type="entry name" value="P-loop containing nucleoside triphosphate hydrolases"/>
    <property type="match status" value="1"/>
</dbReference>
<comment type="caution">
    <text evidence="1">The sequence shown here is derived from an EMBL/GenBank/DDBJ whole genome shotgun (WGS) entry which is preliminary data.</text>
</comment>
<protein>
    <submittedName>
        <fullName evidence="1">Uncharacterized protein</fullName>
    </submittedName>
</protein>
<organism evidence="1 2">
    <name type="scientific">Acidiplasma aeolicum</name>
    <dbReference type="NCBI Taxonomy" id="507754"/>
    <lineage>
        <taxon>Archaea</taxon>
        <taxon>Methanobacteriati</taxon>
        <taxon>Thermoplasmatota</taxon>
        <taxon>Thermoplasmata</taxon>
        <taxon>Thermoplasmatales</taxon>
        <taxon>Ferroplasmaceae</taxon>
        <taxon>Acidiplasma</taxon>
    </lineage>
</organism>
<evidence type="ECO:0000313" key="2">
    <source>
        <dbReference type="Proteomes" id="UP000050515"/>
    </source>
</evidence>
<proteinExistence type="predicted"/>
<dbReference type="Proteomes" id="UP000050515">
    <property type="component" value="Unassembled WGS sequence"/>
</dbReference>
<evidence type="ECO:0000313" key="1">
    <source>
        <dbReference type="EMBL" id="KPV47344.1"/>
    </source>
</evidence>
<dbReference type="InterPro" id="IPR027417">
    <property type="entry name" value="P-loop_NTPase"/>
</dbReference>
<reference evidence="1 2" key="1">
    <citation type="submission" date="2015-09" db="EMBL/GenBank/DDBJ databases">
        <title>Draft genome sequence of Acidiplasma aeolicum DSM 18409.</title>
        <authorList>
            <person name="Hemp J."/>
        </authorList>
    </citation>
    <scope>NUCLEOTIDE SEQUENCE [LARGE SCALE GENOMIC DNA]</scope>
    <source>
        <strain evidence="1 2">V</strain>
    </source>
</reference>
<name>A0A0P9DBX5_9ARCH</name>
<dbReference type="Gene3D" id="3.40.50.300">
    <property type="entry name" value="P-loop containing nucleotide triphosphate hydrolases"/>
    <property type="match status" value="1"/>
</dbReference>
<sequence length="262" mass="30439">MTENNGEDVIQEIKNRWIAKTGQKDYNIAHDSVWLIQWFYHRIRKNRNVIALFVGDTGSGKSYSSIRLAERLDPDFSADRIVFTVQDFIKLVNSDLPRGSVIIFDDAGLGIPAREWQNMASKIFGQLTQGFRYKQILTFITVPDESFIERQSRKLVHIRFEATDVQGVMKPKLISRNPFDPERPLAKYPRIRRGISEIQIKTVKFALPSKDLREKYEDAKNKYMQNKFRDFEDQLNMIGQGNTVMKNGKPAIHLQCDECGYE</sequence>
<dbReference type="EMBL" id="LJCQ01000089">
    <property type="protein sequence ID" value="KPV47344.1"/>
    <property type="molecule type" value="Genomic_DNA"/>
</dbReference>
<dbReference type="AlphaFoldDB" id="A0A0P9DBX5"/>
<accession>A0A0P9DBX5</accession>
<feature type="non-terminal residue" evidence="1">
    <location>
        <position position="262"/>
    </location>
</feature>
<gene>
    <name evidence="1" type="ORF">SE19_01480</name>
</gene>